<evidence type="ECO:0000313" key="3">
    <source>
        <dbReference type="Proteomes" id="UP000261105"/>
    </source>
</evidence>
<name>A0A3E5E7U2_9FIRM</name>
<organism evidence="1 3">
    <name type="scientific">Blautia obeum</name>
    <dbReference type="NCBI Taxonomy" id="40520"/>
    <lineage>
        <taxon>Bacteria</taxon>
        <taxon>Bacillati</taxon>
        <taxon>Bacillota</taxon>
        <taxon>Clostridia</taxon>
        <taxon>Lachnospirales</taxon>
        <taxon>Lachnospiraceae</taxon>
        <taxon>Blautia</taxon>
    </lineage>
</organism>
<proteinExistence type="predicted"/>
<dbReference type="Proteomes" id="UP000284267">
    <property type="component" value="Unassembled WGS sequence"/>
</dbReference>
<gene>
    <name evidence="2" type="ORF">DW040_12360</name>
    <name evidence="1" type="ORF">DXB38_14255</name>
</gene>
<dbReference type="EMBL" id="QSUZ01000026">
    <property type="protein sequence ID" value="RGN85056.1"/>
    <property type="molecule type" value="Genomic_DNA"/>
</dbReference>
<evidence type="ECO:0000313" key="1">
    <source>
        <dbReference type="EMBL" id="RGN85056.1"/>
    </source>
</evidence>
<sequence>MKYLQGYFHLQKMPELIVPVLNEIFGTNYPLDVPLEQLRNEHQTLNGEKITDSYFRIGKKGYHFECQSTGDSKMVIRMVEYDFAISIENVKKEN</sequence>
<dbReference type="AlphaFoldDB" id="A0A3E5E7U2"/>
<protein>
    <submittedName>
        <fullName evidence="1">Uncharacterized protein</fullName>
    </submittedName>
</protein>
<comment type="caution">
    <text evidence="1">The sequence shown here is derived from an EMBL/GenBank/DDBJ whole genome shotgun (WGS) entry which is preliminary data.</text>
</comment>
<evidence type="ECO:0000313" key="4">
    <source>
        <dbReference type="Proteomes" id="UP000284267"/>
    </source>
</evidence>
<dbReference type="EMBL" id="QROE01000005">
    <property type="protein sequence ID" value="RHK94446.1"/>
    <property type="molecule type" value="Genomic_DNA"/>
</dbReference>
<reference evidence="3 4" key="1">
    <citation type="submission" date="2018-08" db="EMBL/GenBank/DDBJ databases">
        <title>A genome reference for cultivated species of the human gut microbiota.</title>
        <authorList>
            <person name="Zou Y."/>
            <person name="Xue W."/>
            <person name="Luo G."/>
        </authorList>
    </citation>
    <scope>NUCLEOTIDE SEQUENCE [LARGE SCALE GENOMIC DNA]</scope>
    <source>
        <strain evidence="2 4">AF39-4</strain>
        <strain evidence="1 3">OM03-6</strain>
    </source>
</reference>
<evidence type="ECO:0000313" key="2">
    <source>
        <dbReference type="EMBL" id="RHK94446.1"/>
    </source>
</evidence>
<dbReference type="RefSeq" id="WP_117593789.1">
    <property type="nucleotide sequence ID" value="NZ_CABJDZ010000005.1"/>
</dbReference>
<dbReference type="Proteomes" id="UP000261105">
    <property type="component" value="Unassembled WGS sequence"/>
</dbReference>
<accession>A0A3E5E7U2</accession>